<dbReference type="EMBL" id="CAKLPZ010000001">
    <property type="protein sequence ID" value="CAH0998957.1"/>
    <property type="molecule type" value="Genomic_DNA"/>
</dbReference>
<gene>
    <name evidence="3" type="primary">wbgU</name>
    <name evidence="3" type="ORF">LEM8419_00252</name>
</gene>
<evidence type="ECO:0000313" key="3">
    <source>
        <dbReference type="EMBL" id="CAH0998957.1"/>
    </source>
</evidence>
<dbReference type="Pfam" id="PF01370">
    <property type="entry name" value="Epimerase"/>
    <property type="match status" value="1"/>
</dbReference>
<evidence type="ECO:0000313" key="4">
    <source>
        <dbReference type="Proteomes" id="UP000837803"/>
    </source>
</evidence>
<evidence type="ECO:0000259" key="2">
    <source>
        <dbReference type="Pfam" id="PF01370"/>
    </source>
</evidence>
<organism evidence="3 4">
    <name type="scientific">Neolewinella maritima</name>
    <dbReference type="NCBI Taxonomy" id="1383882"/>
    <lineage>
        <taxon>Bacteria</taxon>
        <taxon>Pseudomonadati</taxon>
        <taxon>Bacteroidota</taxon>
        <taxon>Saprospiria</taxon>
        <taxon>Saprospirales</taxon>
        <taxon>Lewinellaceae</taxon>
        <taxon>Neolewinella</taxon>
    </lineage>
</organism>
<dbReference type="Gene3D" id="3.40.50.720">
    <property type="entry name" value="NAD(P)-binding Rossmann-like Domain"/>
    <property type="match status" value="1"/>
</dbReference>
<dbReference type="RefSeq" id="WP_238749157.1">
    <property type="nucleotide sequence ID" value="NZ_CAKLPZ010000001.1"/>
</dbReference>
<dbReference type="CDD" id="cd05253">
    <property type="entry name" value="UDP_GE_SDE_e"/>
    <property type="match status" value="1"/>
</dbReference>
<proteinExistence type="predicted"/>
<sequence length="362" mass="40202">MILITGTAGFIGFHLAQRLLADGEAVVGLDIVNDYYDVNVKYSRLAEAGIDKAKITYNQLVQSSTQTNYRFVQLDMTDREGLNALFAAEQFSTVVNLAAQAGVRYSLINPQAYIDSNIIGFTNILEACRHHGVKHLAYASSSSVYGLNEKMPLSTSDNVDHPISLYAASKKSNELMAHTYSHLFGLATTGLRFFTVYGPWGRPDMALFLFTEAILKGEPIKVFNHGNMVRDFTYVDDIVEGITRVIAHPPQGNKDWTGQHPDPSTSKAPYKVYNIGNNDPVKLMDFITAIEEELGQPAEKIMMDLQPGDVPATYANVQDLMQDLGYKPETPIRDGIRSFLNWYRAYYGYTGAKAGAIQTEQN</sequence>
<accession>A0ABM9AWB6</accession>
<protein>
    <submittedName>
        <fullName evidence="3">UDP-N-acetylglucosamine 4-epimerase</fullName>
        <ecNumber evidence="3">5.1.3.7</ecNumber>
    </submittedName>
</protein>
<evidence type="ECO:0000256" key="1">
    <source>
        <dbReference type="ARBA" id="ARBA00023027"/>
    </source>
</evidence>
<dbReference type="InterPro" id="IPR036291">
    <property type="entry name" value="NAD(P)-bd_dom_sf"/>
</dbReference>
<dbReference type="PRINTS" id="PR01713">
    <property type="entry name" value="NUCEPIMERASE"/>
</dbReference>
<dbReference type="InterPro" id="IPR001509">
    <property type="entry name" value="Epimerase_deHydtase"/>
</dbReference>
<comment type="caution">
    <text evidence="3">The sequence shown here is derived from an EMBL/GenBank/DDBJ whole genome shotgun (WGS) entry which is preliminary data.</text>
</comment>
<dbReference type="EC" id="5.1.3.7" evidence="3"/>
<dbReference type="SUPFAM" id="SSF51735">
    <property type="entry name" value="NAD(P)-binding Rossmann-fold domains"/>
    <property type="match status" value="1"/>
</dbReference>
<name>A0ABM9AWB6_9BACT</name>
<dbReference type="Proteomes" id="UP000837803">
    <property type="component" value="Unassembled WGS sequence"/>
</dbReference>
<keyword evidence="4" id="KW-1185">Reference proteome</keyword>
<feature type="domain" description="NAD-dependent epimerase/dehydratase" evidence="2">
    <location>
        <begin position="2"/>
        <end position="254"/>
    </location>
</feature>
<dbReference type="GO" id="GO:0003974">
    <property type="term" value="F:UDP-N-acetylglucosamine 4-epimerase activity"/>
    <property type="evidence" value="ECO:0007669"/>
    <property type="project" value="UniProtKB-EC"/>
</dbReference>
<reference evidence="3" key="1">
    <citation type="submission" date="2021-12" db="EMBL/GenBank/DDBJ databases">
        <authorList>
            <person name="Rodrigo-Torres L."/>
            <person name="Arahal R. D."/>
            <person name="Lucena T."/>
        </authorList>
    </citation>
    <scope>NUCLEOTIDE SEQUENCE</scope>
    <source>
        <strain evidence="3">CECT 8419</strain>
    </source>
</reference>
<dbReference type="PANTHER" id="PTHR43574">
    <property type="entry name" value="EPIMERASE-RELATED"/>
    <property type="match status" value="1"/>
</dbReference>
<keyword evidence="3" id="KW-0413">Isomerase</keyword>
<keyword evidence="1" id="KW-0520">NAD</keyword>